<gene>
    <name evidence="4" type="primary">LOC105158617</name>
</gene>
<dbReference type="RefSeq" id="XP_011073729.1">
    <property type="nucleotide sequence ID" value="XM_011075427.2"/>
</dbReference>
<evidence type="ECO:0000259" key="2">
    <source>
        <dbReference type="Pfam" id="PF00407"/>
    </source>
</evidence>
<dbReference type="InterPro" id="IPR024949">
    <property type="entry name" value="Bet_v_I_allergen"/>
</dbReference>
<protein>
    <submittedName>
        <fullName evidence="4">Major allergen Pru ar 1-like</fullName>
    </submittedName>
</protein>
<dbReference type="GO" id="GO:0005737">
    <property type="term" value="C:cytoplasm"/>
    <property type="evidence" value="ECO:0007669"/>
    <property type="project" value="TreeGrafter"/>
</dbReference>
<feature type="domain" description="Bet v I/Major latex protein" evidence="2">
    <location>
        <begin position="2"/>
        <end position="154"/>
    </location>
</feature>
<evidence type="ECO:0000313" key="3">
    <source>
        <dbReference type="Proteomes" id="UP000504604"/>
    </source>
</evidence>
<dbReference type="GO" id="GO:0004864">
    <property type="term" value="F:protein phosphatase inhibitor activity"/>
    <property type="evidence" value="ECO:0007669"/>
    <property type="project" value="InterPro"/>
</dbReference>
<dbReference type="SUPFAM" id="SSF55961">
    <property type="entry name" value="Bet v1-like"/>
    <property type="match status" value="1"/>
</dbReference>
<reference evidence="4" key="1">
    <citation type="submission" date="2025-08" db="UniProtKB">
        <authorList>
            <consortium name="RefSeq"/>
        </authorList>
    </citation>
    <scope>IDENTIFICATION</scope>
</reference>
<dbReference type="Gene3D" id="3.30.530.20">
    <property type="match status" value="1"/>
</dbReference>
<dbReference type="GO" id="GO:0010427">
    <property type="term" value="F:abscisic acid binding"/>
    <property type="evidence" value="ECO:0007669"/>
    <property type="project" value="InterPro"/>
</dbReference>
<dbReference type="PANTHER" id="PTHR31213:SF157">
    <property type="entry name" value="MAJOR ALLERGEN MAL D 1-LIKE"/>
    <property type="match status" value="1"/>
</dbReference>
<dbReference type="PRINTS" id="PR00634">
    <property type="entry name" value="BETALLERGEN"/>
</dbReference>
<dbReference type="GO" id="GO:0038023">
    <property type="term" value="F:signaling receptor activity"/>
    <property type="evidence" value="ECO:0007669"/>
    <property type="project" value="InterPro"/>
</dbReference>
<dbReference type="InParanoid" id="A0A6I9T0T0"/>
<dbReference type="GO" id="GO:0005634">
    <property type="term" value="C:nucleus"/>
    <property type="evidence" value="ECO:0007669"/>
    <property type="project" value="TreeGrafter"/>
</dbReference>
<dbReference type="Proteomes" id="UP000504604">
    <property type="component" value="Linkage group LG3"/>
</dbReference>
<dbReference type="PANTHER" id="PTHR31213">
    <property type="entry name" value="OS08G0374000 PROTEIN-RELATED"/>
    <property type="match status" value="1"/>
</dbReference>
<dbReference type="OrthoDB" id="877951at2759"/>
<dbReference type="CDD" id="cd07816">
    <property type="entry name" value="Bet_v1-like"/>
    <property type="match status" value="1"/>
</dbReference>
<proteinExistence type="inferred from homology"/>
<dbReference type="AlphaFoldDB" id="A0A6I9T0T0"/>
<dbReference type="Gramene" id="SIN_1015318.t">
    <property type="protein sequence ID" value="SIN_1015318.t"/>
    <property type="gene ID" value="SIN_1015318"/>
</dbReference>
<dbReference type="Pfam" id="PF00407">
    <property type="entry name" value="Bet_v_1"/>
    <property type="match status" value="1"/>
</dbReference>
<sequence length="160" mass="17663">MAVIKYPQEIKVGVSPKRMFKAMVTESYTILPKIMPVAIKSIELLHGDGGAGTIRQTNFPDGAPFPYVKHRIDALDTENYVSKYTLIEGAVLGDKLESVYYEAKFEDSGDGGCIVKITSEYHTKGDAEIKEEDIKAGKDQATAFYTIAEEYLLAHPHVCA</sequence>
<evidence type="ECO:0000256" key="1">
    <source>
        <dbReference type="ARBA" id="ARBA00009744"/>
    </source>
</evidence>
<dbReference type="GeneID" id="105158617"/>
<dbReference type="GO" id="GO:0009738">
    <property type="term" value="P:abscisic acid-activated signaling pathway"/>
    <property type="evidence" value="ECO:0007669"/>
    <property type="project" value="InterPro"/>
</dbReference>
<accession>A0A6I9T0T0</accession>
<evidence type="ECO:0000313" key="4">
    <source>
        <dbReference type="RefSeq" id="XP_011073729.1"/>
    </source>
</evidence>
<dbReference type="KEGG" id="sind:105158617"/>
<dbReference type="FunFam" id="3.30.530.20:FF:000007">
    <property type="entry name" value="Major pollen allergen Bet v 1-A"/>
    <property type="match status" value="1"/>
</dbReference>
<dbReference type="GO" id="GO:0006952">
    <property type="term" value="P:defense response"/>
    <property type="evidence" value="ECO:0007669"/>
    <property type="project" value="InterPro"/>
</dbReference>
<dbReference type="InterPro" id="IPR050279">
    <property type="entry name" value="Plant_def-hormone_signal"/>
</dbReference>
<dbReference type="InterPro" id="IPR023393">
    <property type="entry name" value="START-like_dom_sf"/>
</dbReference>
<dbReference type="InterPro" id="IPR000916">
    <property type="entry name" value="Bet_v_I/MLP"/>
</dbReference>
<organism evidence="3 4">
    <name type="scientific">Sesamum indicum</name>
    <name type="common">Oriental sesame</name>
    <name type="synonym">Sesamum orientale</name>
    <dbReference type="NCBI Taxonomy" id="4182"/>
    <lineage>
        <taxon>Eukaryota</taxon>
        <taxon>Viridiplantae</taxon>
        <taxon>Streptophyta</taxon>
        <taxon>Embryophyta</taxon>
        <taxon>Tracheophyta</taxon>
        <taxon>Spermatophyta</taxon>
        <taxon>Magnoliopsida</taxon>
        <taxon>eudicotyledons</taxon>
        <taxon>Gunneridae</taxon>
        <taxon>Pentapetalae</taxon>
        <taxon>asterids</taxon>
        <taxon>lamiids</taxon>
        <taxon>Lamiales</taxon>
        <taxon>Pedaliaceae</taxon>
        <taxon>Sesamum</taxon>
    </lineage>
</organism>
<name>A0A6I9T0T0_SESIN</name>
<keyword evidence="3" id="KW-1185">Reference proteome</keyword>
<comment type="similarity">
    <text evidence="1">Belongs to the BetVI family.</text>
</comment>